<organism evidence="1 2">
    <name type="scientific">Evansella caseinilytica</name>
    <dbReference type="NCBI Taxonomy" id="1503961"/>
    <lineage>
        <taxon>Bacteria</taxon>
        <taxon>Bacillati</taxon>
        <taxon>Bacillota</taxon>
        <taxon>Bacilli</taxon>
        <taxon>Bacillales</taxon>
        <taxon>Bacillaceae</taxon>
        <taxon>Evansella</taxon>
    </lineage>
</organism>
<sequence length="65" mass="7574">MLHECTGRMYYLASESIGCLFRLGMSMSYGYNGSYLVNDDWRRVFIFFTENNITLLTLPLGNTLY</sequence>
<gene>
    <name evidence="1" type="ORF">SAMN05421736_10163</name>
</gene>
<accession>A0A1H3G692</accession>
<keyword evidence="2" id="KW-1185">Reference proteome</keyword>
<evidence type="ECO:0000313" key="2">
    <source>
        <dbReference type="Proteomes" id="UP000198935"/>
    </source>
</evidence>
<reference evidence="2" key="1">
    <citation type="submission" date="2016-10" db="EMBL/GenBank/DDBJ databases">
        <authorList>
            <person name="Varghese N."/>
            <person name="Submissions S."/>
        </authorList>
    </citation>
    <scope>NUCLEOTIDE SEQUENCE [LARGE SCALE GENOMIC DNA]</scope>
    <source>
        <strain evidence="2">SP</strain>
    </source>
</reference>
<protein>
    <submittedName>
        <fullName evidence="1">Uncharacterized protein</fullName>
    </submittedName>
</protein>
<dbReference type="AlphaFoldDB" id="A0A1H3G692"/>
<dbReference type="EMBL" id="FNPI01000001">
    <property type="protein sequence ID" value="SDX97984.1"/>
    <property type="molecule type" value="Genomic_DNA"/>
</dbReference>
<evidence type="ECO:0000313" key="1">
    <source>
        <dbReference type="EMBL" id="SDX97984.1"/>
    </source>
</evidence>
<name>A0A1H3G692_9BACI</name>
<proteinExistence type="predicted"/>
<dbReference type="Proteomes" id="UP000198935">
    <property type="component" value="Unassembled WGS sequence"/>
</dbReference>